<dbReference type="InParanoid" id="C7PWP6"/>
<dbReference type="InterPro" id="IPR035992">
    <property type="entry name" value="Ricin_B-like_lectins"/>
</dbReference>
<feature type="domain" description="Ricin B lectin" evidence="2">
    <location>
        <begin position="30"/>
        <end position="164"/>
    </location>
</feature>
<dbReference type="SMART" id="SM00458">
    <property type="entry name" value="RICIN"/>
    <property type="match status" value="1"/>
</dbReference>
<dbReference type="Pfam" id="PF14200">
    <property type="entry name" value="RicinB_lectin_2"/>
    <property type="match status" value="1"/>
</dbReference>
<dbReference type="CDD" id="cd00161">
    <property type="entry name" value="beta-trefoil_Ricin-like"/>
    <property type="match status" value="1"/>
</dbReference>
<dbReference type="EMBL" id="CP001700">
    <property type="protein sequence ID" value="ACU75326.1"/>
    <property type="molecule type" value="Genomic_DNA"/>
</dbReference>
<evidence type="ECO:0000256" key="1">
    <source>
        <dbReference type="SAM" id="SignalP"/>
    </source>
</evidence>
<reference evidence="3 4" key="1">
    <citation type="journal article" date="2009" name="Stand. Genomic Sci.">
        <title>Complete genome sequence of Catenulispora acidiphila type strain (ID 139908).</title>
        <authorList>
            <person name="Copeland A."/>
            <person name="Lapidus A."/>
            <person name="Glavina Del Rio T."/>
            <person name="Nolan M."/>
            <person name="Lucas S."/>
            <person name="Chen F."/>
            <person name="Tice H."/>
            <person name="Cheng J.F."/>
            <person name="Bruce D."/>
            <person name="Goodwin L."/>
            <person name="Pitluck S."/>
            <person name="Mikhailova N."/>
            <person name="Pati A."/>
            <person name="Ivanova N."/>
            <person name="Mavromatis K."/>
            <person name="Chen A."/>
            <person name="Palaniappan K."/>
            <person name="Chain P."/>
            <person name="Land M."/>
            <person name="Hauser L."/>
            <person name="Chang Y.J."/>
            <person name="Jeffries C.D."/>
            <person name="Chertkov O."/>
            <person name="Brettin T."/>
            <person name="Detter J.C."/>
            <person name="Han C."/>
            <person name="Ali Z."/>
            <person name="Tindall B.J."/>
            <person name="Goker M."/>
            <person name="Bristow J."/>
            <person name="Eisen J.A."/>
            <person name="Markowitz V."/>
            <person name="Hugenholtz P."/>
            <person name="Kyrpides N.C."/>
            <person name="Klenk H.P."/>
        </authorList>
    </citation>
    <scope>NUCLEOTIDE SEQUENCE [LARGE SCALE GENOMIC DNA]</scope>
    <source>
        <strain evidence="4">DSM 44928 / JCM 14897 / NBRC 102108 / NRRL B-24433 / ID139908</strain>
    </source>
</reference>
<gene>
    <name evidence="3" type="ordered locus">Caci_6476</name>
</gene>
<dbReference type="PROSITE" id="PS50231">
    <property type="entry name" value="RICIN_B_LECTIN"/>
    <property type="match status" value="1"/>
</dbReference>
<name>C7PWP6_CATAD</name>
<evidence type="ECO:0000313" key="4">
    <source>
        <dbReference type="Proteomes" id="UP000000851"/>
    </source>
</evidence>
<protein>
    <submittedName>
        <fullName evidence="3">Ricin B lectin</fullName>
    </submittedName>
</protein>
<dbReference type="Gene3D" id="2.80.10.50">
    <property type="match status" value="1"/>
</dbReference>
<dbReference type="SUPFAM" id="SSF50370">
    <property type="entry name" value="Ricin B-like lectins"/>
    <property type="match status" value="1"/>
</dbReference>
<keyword evidence="4" id="KW-1185">Reference proteome</keyword>
<feature type="signal peptide" evidence="1">
    <location>
        <begin position="1"/>
        <end position="28"/>
    </location>
</feature>
<dbReference type="HOGENOM" id="CLU_095794_2_0_11"/>
<proteinExistence type="predicted"/>
<keyword evidence="3" id="KW-0430">Lectin</keyword>
<dbReference type="AlphaFoldDB" id="C7PWP6"/>
<dbReference type="Proteomes" id="UP000000851">
    <property type="component" value="Chromosome"/>
</dbReference>
<dbReference type="STRING" id="479433.Caci_6476"/>
<dbReference type="GO" id="GO:0030246">
    <property type="term" value="F:carbohydrate binding"/>
    <property type="evidence" value="ECO:0007669"/>
    <property type="project" value="UniProtKB-KW"/>
</dbReference>
<dbReference type="eggNOG" id="COG3693">
    <property type="taxonomic scope" value="Bacteria"/>
</dbReference>
<dbReference type="KEGG" id="cai:Caci_6476"/>
<keyword evidence="1" id="KW-0732">Signal</keyword>
<dbReference type="InterPro" id="IPR000772">
    <property type="entry name" value="Ricin_B_lectin"/>
</dbReference>
<dbReference type="RefSeq" id="WP_015795055.1">
    <property type="nucleotide sequence ID" value="NC_013131.1"/>
</dbReference>
<feature type="chain" id="PRO_5002982628" evidence="1">
    <location>
        <begin position="29"/>
        <end position="166"/>
    </location>
</feature>
<accession>C7PWP6</accession>
<organism evidence="3 4">
    <name type="scientific">Catenulispora acidiphila (strain DSM 44928 / JCM 14897 / NBRC 102108 / NRRL B-24433 / ID139908)</name>
    <dbReference type="NCBI Taxonomy" id="479433"/>
    <lineage>
        <taxon>Bacteria</taxon>
        <taxon>Bacillati</taxon>
        <taxon>Actinomycetota</taxon>
        <taxon>Actinomycetes</taxon>
        <taxon>Catenulisporales</taxon>
        <taxon>Catenulisporaceae</taxon>
        <taxon>Catenulispora</taxon>
    </lineage>
</organism>
<evidence type="ECO:0000259" key="2">
    <source>
        <dbReference type="SMART" id="SM00458"/>
    </source>
</evidence>
<dbReference type="CAZy" id="CBM13">
    <property type="family name" value="Carbohydrate-Binding Module Family 13"/>
</dbReference>
<evidence type="ECO:0000313" key="3">
    <source>
        <dbReference type="EMBL" id="ACU75326.1"/>
    </source>
</evidence>
<dbReference type="OrthoDB" id="4273937at2"/>
<sequence precursor="true">MIKHRHAALALVAAIAASGLAASAPAHAEDPIVKLVSSQNGKCLQPVNGSLLQGDAVVQMTCNGSRAQQWTVTGISSTAVHLVNRNSQLCLDARGGAVNGTPIQQWTCNSISNEKWGFGITNNLLVSFVAGTASHCIATPGFPDGLPMELRFCDSNSSQLWSRPAG</sequence>